<dbReference type="Proteomes" id="UP000230423">
    <property type="component" value="Unassembled WGS sequence"/>
</dbReference>
<feature type="non-terminal residue" evidence="1">
    <location>
        <position position="1"/>
    </location>
</feature>
<sequence>SNGDKQVPKCMAYLLSHGNATVVAHANSVGAYFEVNKLILKCLPRISSRLDVGQVFDGRATGIHTNESLVARSAEAPIKSVTSYVFPAKIQNAVIGMENEENGWEDDE</sequence>
<evidence type="ECO:0000313" key="1">
    <source>
        <dbReference type="EMBL" id="PIO59729.1"/>
    </source>
</evidence>
<organism evidence="1 2">
    <name type="scientific">Teladorsagia circumcincta</name>
    <name type="common">Brown stomach worm</name>
    <name type="synonym">Ostertagia circumcincta</name>
    <dbReference type="NCBI Taxonomy" id="45464"/>
    <lineage>
        <taxon>Eukaryota</taxon>
        <taxon>Metazoa</taxon>
        <taxon>Ecdysozoa</taxon>
        <taxon>Nematoda</taxon>
        <taxon>Chromadorea</taxon>
        <taxon>Rhabditida</taxon>
        <taxon>Rhabditina</taxon>
        <taxon>Rhabditomorpha</taxon>
        <taxon>Strongyloidea</taxon>
        <taxon>Trichostrongylidae</taxon>
        <taxon>Teladorsagia</taxon>
    </lineage>
</organism>
<accession>A0A2G9TP04</accession>
<protein>
    <submittedName>
        <fullName evidence="1">Uncharacterized protein</fullName>
    </submittedName>
</protein>
<gene>
    <name evidence="1" type="ORF">TELCIR_18797</name>
</gene>
<dbReference type="OrthoDB" id="540503at2759"/>
<evidence type="ECO:0000313" key="2">
    <source>
        <dbReference type="Proteomes" id="UP000230423"/>
    </source>
</evidence>
<dbReference type="EMBL" id="KZ357071">
    <property type="protein sequence ID" value="PIO59729.1"/>
    <property type="molecule type" value="Genomic_DNA"/>
</dbReference>
<name>A0A2G9TP04_TELCI</name>
<dbReference type="AlphaFoldDB" id="A0A2G9TP04"/>
<proteinExistence type="predicted"/>
<keyword evidence="2" id="KW-1185">Reference proteome</keyword>
<reference evidence="1 2" key="1">
    <citation type="submission" date="2015-09" db="EMBL/GenBank/DDBJ databases">
        <title>Draft genome of the parasitic nematode Teladorsagia circumcincta isolate WARC Sus (inbred).</title>
        <authorList>
            <person name="Mitreva M."/>
        </authorList>
    </citation>
    <scope>NUCLEOTIDE SEQUENCE [LARGE SCALE GENOMIC DNA]</scope>
    <source>
        <strain evidence="1 2">S</strain>
    </source>
</reference>